<dbReference type="EMBL" id="CAJZAG010000005">
    <property type="protein sequence ID" value="CAG9173771.1"/>
    <property type="molecule type" value="Genomic_DNA"/>
</dbReference>
<comment type="caution">
    <text evidence="2">The sequence shown here is derived from an EMBL/GenBank/DDBJ whole genome shotgun (WGS) entry which is preliminary data.</text>
</comment>
<dbReference type="CDD" id="cd06150">
    <property type="entry name" value="YjgF_YER057c_UK114_like_2"/>
    <property type="match status" value="1"/>
</dbReference>
<keyword evidence="3" id="KW-1185">Reference proteome</keyword>
<sequence>MSEIQRYRVGQRYSQVTIHQGVIYLAGQVASDVTQDVQGQTRQVLASVDALLSEHGSDKGKLLSCQIFLSDMSQIAAMNEVWDAWVVPGQAPPRATVGAALASAEKLIEIVVTAAR</sequence>
<evidence type="ECO:0000313" key="2">
    <source>
        <dbReference type="EMBL" id="CAG9173771.1"/>
    </source>
</evidence>
<dbReference type="RefSeq" id="WP_223989409.1">
    <property type="nucleotide sequence ID" value="NZ_CAJZAG010000005.1"/>
</dbReference>
<proteinExistence type="inferred from homology"/>
<comment type="similarity">
    <text evidence="1">Belongs to the RutC family.</text>
</comment>
<dbReference type="PANTHER" id="PTHR47328">
    <property type="match status" value="1"/>
</dbReference>
<dbReference type="EC" id="3.5.99.10" evidence="2"/>
<accession>A0ABN7YNQ1</accession>
<dbReference type="InterPro" id="IPR035959">
    <property type="entry name" value="RutC-like_sf"/>
</dbReference>
<dbReference type="PROSITE" id="PS01094">
    <property type="entry name" value="UPF0076"/>
    <property type="match status" value="1"/>
</dbReference>
<keyword evidence="2" id="KW-0378">Hydrolase</keyword>
<reference evidence="2 3" key="1">
    <citation type="submission" date="2021-08" db="EMBL/GenBank/DDBJ databases">
        <authorList>
            <person name="Peeters C."/>
        </authorList>
    </citation>
    <scope>NUCLEOTIDE SEQUENCE [LARGE SCALE GENOMIC DNA]</scope>
    <source>
        <strain evidence="2 3">LMG 32289</strain>
    </source>
</reference>
<dbReference type="Proteomes" id="UP000706525">
    <property type="component" value="Unassembled WGS sequence"/>
</dbReference>
<name>A0ABN7YNQ1_9BURK</name>
<dbReference type="InterPro" id="IPR006175">
    <property type="entry name" value="YjgF/YER057c/UK114"/>
</dbReference>
<evidence type="ECO:0000256" key="1">
    <source>
        <dbReference type="ARBA" id="ARBA00010552"/>
    </source>
</evidence>
<organism evidence="2 3">
    <name type="scientific">Cupriavidus pampae</name>
    <dbReference type="NCBI Taxonomy" id="659251"/>
    <lineage>
        <taxon>Bacteria</taxon>
        <taxon>Pseudomonadati</taxon>
        <taxon>Pseudomonadota</taxon>
        <taxon>Betaproteobacteria</taxon>
        <taxon>Burkholderiales</taxon>
        <taxon>Burkholderiaceae</taxon>
        <taxon>Cupriavidus</taxon>
    </lineage>
</organism>
<dbReference type="Gene3D" id="3.30.1330.40">
    <property type="entry name" value="RutC-like"/>
    <property type="match status" value="1"/>
</dbReference>
<protein>
    <submittedName>
        <fullName evidence="2">2-iminobutanoate/2-iminopropanoate deaminase</fullName>
        <ecNumber evidence="2">3.5.99.10</ecNumber>
    </submittedName>
</protein>
<dbReference type="InterPro" id="IPR035709">
    <property type="entry name" value="YoaB-like"/>
</dbReference>
<dbReference type="Pfam" id="PF01042">
    <property type="entry name" value="Ribonuc_L-PSP"/>
    <property type="match status" value="1"/>
</dbReference>
<evidence type="ECO:0000313" key="3">
    <source>
        <dbReference type="Proteomes" id="UP000706525"/>
    </source>
</evidence>
<dbReference type="InterPro" id="IPR019897">
    <property type="entry name" value="RidA_CS"/>
</dbReference>
<dbReference type="SUPFAM" id="SSF55298">
    <property type="entry name" value="YjgF-like"/>
    <property type="match status" value="1"/>
</dbReference>
<gene>
    <name evidence="2" type="primary">yabJ_2</name>
    <name evidence="2" type="ORF">LMG32289_02959</name>
</gene>
<dbReference type="PANTHER" id="PTHR47328:SF1">
    <property type="entry name" value="RUTC FAMILY PROTEIN YOAB"/>
    <property type="match status" value="1"/>
</dbReference>
<dbReference type="GO" id="GO:0120241">
    <property type="term" value="F:2-iminobutanoate/2-iminopropanoate deaminase"/>
    <property type="evidence" value="ECO:0007669"/>
    <property type="project" value="UniProtKB-EC"/>
</dbReference>